<gene>
    <name evidence="1" type="ORF">Lwal_2005</name>
</gene>
<accession>A0A0W1A4M3</accession>
<organism evidence="1 2">
    <name type="scientific">Legionella waltersii</name>
    <dbReference type="NCBI Taxonomy" id="66969"/>
    <lineage>
        <taxon>Bacteria</taxon>
        <taxon>Pseudomonadati</taxon>
        <taxon>Pseudomonadota</taxon>
        <taxon>Gammaproteobacteria</taxon>
        <taxon>Legionellales</taxon>
        <taxon>Legionellaceae</taxon>
        <taxon>Legionella</taxon>
    </lineage>
</organism>
<evidence type="ECO:0000313" key="1">
    <source>
        <dbReference type="EMBL" id="KTD76283.1"/>
    </source>
</evidence>
<proteinExistence type="predicted"/>
<name>A0A0W1A4M3_9GAMM</name>
<reference evidence="1 2" key="1">
    <citation type="submission" date="2015-11" db="EMBL/GenBank/DDBJ databases">
        <title>Genomic analysis of 38 Legionella species identifies large and diverse effector repertoires.</title>
        <authorList>
            <person name="Burstein D."/>
            <person name="Amaro F."/>
            <person name="Zusman T."/>
            <person name="Lifshitz Z."/>
            <person name="Cohen O."/>
            <person name="Gilbert J.A."/>
            <person name="Pupko T."/>
            <person name="Shuman H.A."/>
            <person name="Segal G."/>
        </authorList>
    </citation>
    <scope>NUCLEOTIDE SEQUENCE [LARGE SCALE GENOMIC DNA]</scope>
    <source>
        <strain evidence="1 2">ATCC 51914</strain>
    </source>
</reference>
<dbReference type="EMBL" id="LNZB01000051">
    <property type="protein sequence ID" value="KTD76283.1"/>
    <property type="molecule type" value="Genomic_DNA"/>
</dbReference>
<comment type="caution">
    <text evidence="1">The sequence shown here is derived from an EMBL/GenBank/DDBJ whole genome shotgun (WGS) entry which is preliminary data.</text>
</comment>
<keyword evidence="2" id="KW-1185">Reference proteome</keyword>
<protein>
    <submittedName>
        <fullName evidence="1">Uncharacterized protein</fullName>
    </submittedName>
</protein>
<dbReference type="RefSeq" id="WP_058480655.1">
    <property type="nucleotide sequence ID" value="NZ_CAAAIQ010000020.1"/>
</dbReference>
<sequence>MFNASKFIGFTEVSTFKSGAQTILNLLRKKMTPEIRVSLNELHNGGPRSMFPQEIQLLLSFKEQPEKYIKNLDEQSKKQINEEISAMLDNFVTEINELEGLIQINGRYIS</sequence>
<dbReference type="OrthoDB" id="5651471at2"/>
<dbReference type="Proteomes" id="UP000054729">
    <property type="component" value="Unassembled WGS sequence"/>
</dbReference>
<dbReference type="AlphaFoldDB" id="A0A0W1A4M3"/>
<evidence type="ECO:0000313" key="2">
    <source>
        <dbReference type="Proteomes" id="UP000054729"/>
    </source>
</evidence>